<dbReference type="Proteomes" id="UP000002705">
    <property type="component" value="Chromosome 3"/>
</dbReference>
<evidence type="ECO:0000313" key="2">
    <source>
        <dbReference type="EMBL" id="ABB05939.1"/>
    </source>
</evidence>
<evidence type="ECO:0000313" key="3">
    <source>
        <dbReference type="Proteomes" id="UP000002705"/>
    </source>
</evidence>
<feature type="transmembrane region" description="Helical" evidence="1">
    <location>
        <begin position="88"/>
        <end position="108"/>
    </location>
</feature>
<keyword evidence="3" id="KW-1185">Reference proteome</keyword>
<dbReference type="PATRIC" id="fig|482957.22.peg.7428"/>
<dbReference type="RefSeq" id="WP_011349583.1">
    <property type="nucleotide sequence ID" value="NC_007509.1"/>
</dbReference>
<dbReference type="AlphaFoldDB" id="Q39NM7"/>
<sequence>MQSINTLVARVHDSWIARTLILGLSFLVPFIWILSTDLIWAALKNVSRNTSDASINIPTAMPLIASVVGAWFVCAFALGRVVKSTRRVILVCNVVAVIVFVVEFTMTIGTSDWALVSGELVSIYPIRFGLAVLIAFVSSLLASRIFGKTEASRNTTPPVR</sequence>
<gene>
    <name evidence="2" type="ordered locus">Bcep18194_C6893</name>
</gene>
<keyword evidence="1" id="KW-0812">Transmembrane</keyword>
<name>Q39NM7_BURL3</name>
<organism evidence="2 3">
    <name type="scientific">Burkholderia lata (strain ATCC 17760 / DSM 23089 / LMG 22485 / NCIMB 9086 / R18194 / 383)</name>
    <dbReference type="NCBI Taxonomy" id="482957"/>
    <lineage>
        <taxon>Bacteria</taxon>
        <taxon>Pseudomonadati</taxon>
        <taxon>Pseudomonadota</taxon>
        <taxon>Betaproteobacteria</taxon>
        <taxon>Burkholderiales</taxon>
        <taxon>Burkholderiaceae</taxon>
        <taxon>Burkholderia</taxon>
        <taxon>Burkholderia cepacia complex</taxon>
    </lineage>
</organism>
<feature type="transmembrane region" description="Helical" evidence="1">
    <location>
        <begin position="128"/>
        <end position="147"/>
    </location>
</feature>
<protein>
    <submittedName>
        <fullName evidence="2">Uncharacterized protein</fullName>
    </submittedName>
</protein>
<keyword evidence="1" id="KW-0472">Membrane</keyword>
<accession>Q39NM7</accession>
<proteinExistence type="predicted"/>
<feature type="transmembrane region" description="Helical" evidence="1">
    <location>
        <begin position="63"/>
        <end position="81"/>
    </location>
</feature>
<feature type="transmembrane region" description="Helical" evidence="1">
    <location>
        <begin position="20"/>
        <end position="43"/>
    </location>
</feature>
<dbReference type="KEGG" id="bur:Bcep18194_C6893"/>
<evidence type="ECO:0000256" key="1">
    <source>
        <dbReference type="SAM" id="Phobius"/>
    </source>
</evidence>
<reference evidence="2" key="1">
    <citation type="submission" date="2009-01" db="EMBL/GenBank/DDBJ databases">
        <title>Complete sequence of chromosome 3 of Burkholderia sp. 383.</title>
        <authorList>
            <consortium name="US DOE Joint Genome Institute"/>
            <person name="Copeland A."/>
            <person name="Lucas S."/>
            <person name="Lapidus A."/>
            <person name="Barry K."/>
            <person name="Detter J.C."/>
            <person name="Glavina T."/>
            <person name="Hammon N."/>
            <person name="Israni S."/>
            <person name="Pitluck S."/>
            <person name="Chain P."/>
            <person name="Malfatti S."/>
            <person name="Shin M."/>
            <person name="Vergez L."/>
            <person name="Schmutz J."/>
            <person name="Larimer F."/>
            <person name="Land M."/>
            <person name="Kyrpides N."/>
            <person name="Lykidis A."/>
            <person name="Richardson P."/>
        </authorList>
    </citation>
    <scope>NUCLEOTIDE SEQUENCE</scope>
    <source>
        <strain evidence="2">383</strain>
    </source>
</reference>
<keyword evidence="1" id="KW-1133">Transmembrane helix</keyword>
<dbReference type="EMBL" id="CP000150">
    <property type="protein sequence ID" value="ABB05939.1"/>
    <property type="molecule type" value="Genomic_DNA"/>
</dbReference>
<dbReference type="HOGENOM" id="CLU_1648952_0_0_4"/>
<dbReference type="GeneID" id="45092297"/>